<dbReference type="Pfam" id="PF00515">
    <property type="entry name" value="TPR_1"/>
    <property type="match status" value="3"/>
</dbReference>
<proteinExistence type="predicted"/>
<dbReference type="SUPFAM" id="SSF48439">
    <property type="entry name" value="Protein prenylyltransferase"/>
    <property type="match status" value="1"/>
</dbReference>
<keyword evidence="1" id="KW-0677">Repeat</keyword>
<dbReference type="Pfam" id="PF13181">
    <property type="entry name" value="TPR_8"/>
    <property type="match status" value="1"/>
</dbReference>
<dbReference type="InterPro" id="IPR011990">
    <property type="entry name" value="TPR-like_helical_dom_sf"/>
</dbReference>
<dbReference type="Proteomes" id="UP000323733">
    <property type="component" value="Unassembled WGS sequence"/>
</dbReference>
<keyword evidence="5" id="KW-1185">Reference proteome</keyword>
<evidence type="ECO:0000313" key="4">
    <source>
        <dbReference type="EMBL" id="SFT76115.1"/>
    </source>
</evidence>
<name>A0A1I7AMM0_METTE</name>
<feature type="repeat" description="TPR" evidence="3">
    <location>
        <begin position="269"/>
        <end position="302"/>
    </location>
</feature>
<dbReference type="GO" id="GO:0060090">
    <property type="term" value="F:molecular adaptor activity"/>
    <property type="evidence" value="ECO:0007669"/>
    <property type="project" value="TreeGrafter"/>
</dbReference>
<dbReference type="GO" id="GO:0016020">
    <property type="term" value="C:membrane"/>
    <property type="evidence" value="ECO:0007669"/>
    <property type="project" value="TreeGrafter"/>
</dbReference>
<gene>
    <name evidence="4" type="ORF">SAMN02910340_02248</name>
</gene>
<dbReference type="AlphaFoldDB" id="A0A1I7AMM0"/>
<accession>A0A1I7AMM0</accession>
<dbReference type="GO" id="GO:0006620">
    <property type="term" value="P:post-translational protein targeting to endoplasmic reticulum membrane"/>
    <property type="evidence" value="ECO:0007669"/>
    <property type="project" value="TreeGrafter"/>
</dbReference>
<feature type="repeat" description="TPR" evidence="3">
    <location>
        <begin position="201"/>
        <end position="234"/>
    </location>
</feature>
<organism evidence="4 5">
    <name type="scientific">Methanosarcina thermophila</name>
    <dbReference type="NCBI Taxonomy" id="2210"/>
    <lineage>
        <taxon>Archaea</taxon>
        <taxon>Methanobacteriati</taxon>
        <taxon>Methanobacteriota</taxon>
        <taxon>Stenosarchaea group</taxon>
        <taxon>Methanomicrobia</taxon>
        <taxon>Methanosarcinales</taxon>
        <taxon>Methanosarcinaceae</taxon>
        <taxon>Methanosarcina</taxon>
    </lineage>
</organism>
<keyword evidence="2 3" id="KW-0802">TPR repeat</keyword>
<dbReference type="InterPro" id="IPR019734">
    <property type="entry name" value="TPR_rpt"/>
</dbReference>
<feature type="repeat" description="TPR" evidence="3">
    <location>
        <begin position="235"/>
        <end position="268"/>
    </location>
</feature>
<evidence type="ECO:0000256" key="2">
    <source>
        <dbReference type="ARBA" id="ARBA00022803"/>
    </source>
</evidence>
<dbReference type="SMART" id="SM00028">
    <property type="entry name" value="TPR"/>
    <property type="match status" value="5"/>
</dbReference>
<dbReference type="EMBL" id="FPAO01000009">
    <property type="protein sequence ID" value="SFT76115.1"/>
    <property type="molecule type" value="Genomic_DNA"/>
</dbReference>
<protein>
    <submittedName>
        <fullName evidence="4">TPR repeat-containing protein</fullName>
    </submittedName>
</protein>
<evidence type="ECO:0000313" key="5">
    <source>
        <dbReference type="Proteomes" id="UP000323733"/>
    </source>
</evidence>
<evidence type="ECO:0000256" key="3">
    <source>
        <dbReference type="PROSITE-ProRule" id="PRU00339"/>
    </source>
</evidence>
<dbReference type="InterPro" id="IPR047150">
    <property type="entry name" value="SGT"/>
</dbReference>
<dbReference type="Gene3D" id="1.25.40.10">
    <property type="entry name" value="Tetratricopeptide repeat domain"/>
    <property type="match status" value="3"/>
</dbReference>
<reference evidence="4 5" key="1">
    <citation type="submission" date="2016-10" db="EMBL/GenBank/DDBJ databases">
        <authorList>
            <person name="Varghese N."/>
            <person name="Submissions S."/>
        </authorList>
    </citation>
    <scope>NUCLEOTIDE SEQUENCE [LARGE SCALE GENOMIC DNA]</scope>
    <source>
        <strain evidence="4 5">DSM 11855</strain>
    </source>
</reference>
<dbReference type="GO" id="GO:0072380">
    <property type="term" value="C:TRC complex"/>
    <property type="evidence" value="ECO:0007669"/>
    <property type="project" value="TreeGrafter"/>
</dbReference>
<dbReference type="PANTHER" id="PTHR45831:SF2">
    <property type="entry name" value="LD24721P"/>
    <property type="match status" value="1"/>
</dbReference>
<dbReference type="PROSITE" id="PS50293">
    <property type="entry name" value="TPR_REGION"/>
    <property type="match status" value="3"/>
</dbReference>
<dbReference type="PROSITE" id="PS50005">
    <property type="entry name" value="TPR"/>
    <property type="match status" value="3"/>
</dbReference>
<sequence>MRLVPRVTQVDMYTPGKIKDEIEKVEGNTINVIILDSPPITDDKDAVQKGKKTGAHLVIYGGDHRVVTGETITEFYIISTNTSSTTPLFLDVNSSKKAIPILYSDKSIRLESVKQNVSSAVYTALAFEYYRKSQYASAIKMFKHIVNYENEKTILFYIGNCYCELSNFDGSVPNKFLINESLLNESLVYYYKTIEIDCNYSLAWNNIGYVLEELGNHDEALKAYDKAIQLDPNNSIAWDNKGCTLDSLSRYDEAINAFDKAIQLDPSNSFAWNNKGSALYSLGKYDEAIDAYDKAIQLDPNNSIAWYKRACVFSLINDKEQAMSDLKYAIELNSSYKEISRNDSYFEKLWTDEEFKKLVNNTK</sequence>
<dbReference type="NCBIfam" id="NF047558">
    <property type="entry name" value="TPR_END_plus"/>
    <property type="match status" value="1"/>
</dbReference>
<dbReference type="PANTHER" id="PTHR45831">
    <property type="entry name" value="LD24721P"/>
    <property type="match status" value="1"/>
</dbReference>
<evidence type="ECO:0000256" key="1">
    <source>
        <dbReference type="ARBA" id="ARBA00022737"/>
    </source>
</evidence>